<accession>A0A6A1ULJ4</accession>
<comment type="caution">
    <text evidence="2">The sequence shown here is derived from an EMBL/GenBank/DDBJ whole genome shotgun (WGS) entry which is preliminary data.</text>
</comment>
<protein>
    <submittedName>
        <fullName evidence="2">Uncharacterized protein</fullName>
    </submittedName>
</protein>
<keyword evidence="3" id="KW-1185">Reference proteome</keyword>
<dbReference type="EMBL" id="RXIC02000095">
    <property type="protein sequence ID" value="KAB1201122.1"/>
    <property type="molecule type" value="Genomic_DNA"/>
</dbReference>
<organism evidence="2 3">
    <name type="scientific">Morella rubra</name>
    <name type="common">Chinese bayberry</name>
    <dbReference type="NCBI Taxonomy" id="262757"/>
    <lineage>
        <taxon>Eukaryota</taxon>
        <taxon>Viridiplantae</taxon>
        <taxon>Streptophyta</taxon>
        <taxon>Embryophyta</taxon>
        <taxon>Tracheophyta</taxon>
        <taxon>Spermatophyta</taxon>
        <taxon>Magnoliopsida</taxon>
        <taxon>eudicotyledons</taxon>
        <taxon>Gunneridae</taxon>
        <taxon>Pentapetalae</taxon>
        <taxon>rosids</taxon>
        <taxon>fabids</taxon>
        <taxon>Fagales</taxon>
        <taxon>Myricaceae</taxon>
        <taxon>Morella</taxon>
    </lineage>
</organism>
<dbReference type="EMBL" id="RXIC02000095">
    <property type="protein sequence ID" value="KAB1201121.1"/>
    <property type="molecule type" value="Genomic_DNA"/>
</dbReference>
<name>A0A6A1ULJ4_9ROSI</name>
<evidence type="ECO:0000313" key="2">
    <source>
        <dbReference type="EMBL" id="KAB1201122.1"/>
    </source>
</evidence>
<gene>
    <name evidence="1" type="ORF">CJ030_MR0G005034</name>
    <name evidence="2" type="ORF">CJ030_MR0G005035</name>
</gene>
<evidence type="ECO:0000313" key="1">
    <source>
        <dbReference type="EMBL" id="KAB1201121.1"/>
    </source>
</evidence>
<proteinExistence type="predicted"/>
<dbReference type="Proteomes" id="UP000516437">
    <property type="component" value="Unassembled WGS sequence"/>
</dbReference>
<dbReference type="AlphaFoldDB" id="A0A6A1ULJ4"/>
<reference evidence="2" key="1">
    <citation type="submission" date="2018-07" db="EMBL/GenBank/DDBJ databases">
        <authorList>
            <person name="Gao Z.-S."/>
            <person name="Jia H.-M."/>
            <person name="Jia H.-J."/>
            <person name="Cai Q.-L."/>
            <person name="Wang Y."/>
            <person name="Zhao H.-B."/>
        </authorList>
    </citation>
    <scope>NUCLEOTIDE SEQUENCE</scope>
    <source>
        <tissue evidence="2">Leaves</tissue>
    </source>
</reference>
<sequence>MASIDLVREFYAALLDVVDIDAQVWSITVCEVTFLVSTDILAGFLGMQRPIGAFAAVEMENKPSTKDLFRTLMGQDVVVVEPFLK</sequence>
<reference evidence="2" key="3">
    <citation type="submission" date="2019-09" db="EMBL/GenBank/DDBJ databases">
        <authorList>
            <person name="Gao Z."/>
        </authorList>
    </citation>
    <scope>NUCLEOTIDE SEQUENCE</scope>
    <source>
        <tissue evidence="2">Leaves</tissue>
    </source>
</reference>
<reference evidence="2 3" key="2">
    <citation type="journal article" date="2019" name="Plant Biotechnol. J.">
        <title>The red bayberry genome and genetic basis of sex determination.</title>
        <authorList>
            <person name="Jia H.M."/>
            <person name="Jia H.J."/>
            <person name="Cai Q.L."/>
            <person name="Wang Y."/>
            <person name="Zhao H.B."/>
            <person name="Yang W.F."/>
            <person name="Wang G.Y."/>
            <person name="Li Y.H."/>
            <person name="Zhan D.L."/>
            <person name="Shen Y.T."/>
            <person name="Niu Q.F."/>
            <person name="Chang L."/>
            <person name="Qiu J."/>
            <person name="Zhao L."/>
            <person name="Xie H.B."/>
            <person name="Fu W.Y."/>
            <person name="Jin J."/>
            <person name="Li X.W."/>
            <person name="Jiao Y."/>
            <person name="Zhou C.C."/>
            <person name="Tu T."/>
            <person name="Chai C.Y."/>
            <person name="Gao J.L."/>
            <person name="Fan L.J."/>
            <person name="van de Weg E."/>
            <person name="Wang J.Y."/>
            <person name="Gao Z.S."/>
        </authorList>
    </citation>
    <scope>NUCLEOTIDE SEQUENCE [LARGE SCALE GENOMIC DNA]</scope>
    <source>
        <tissue evidence="2">Leaves</tissue>
    </source>
</reference>
<evidence type="ECO:0000313" key="3">
    <source>
        <dbReference type="Proteomes" id="UP000516437"/>
    </source>
</evidence>